<dbReference type="AlphaFoldDB" id="A0AAW5NZM4"/>
<evidence type="ECO:0000313" key="1">
    <source>
        <dbReference type="EMBL" id="MCS2793906.1"/>
    </source>
</evidence>
<protein>
    <submittedName>
        <fullName evidence="1">Uncharacterized protein</fullName>
    </submittedName>
</protein>
<dbReference type="EMBL" id="JANUTS010000001">
    <property type="protein sequence ID" value="MCS2793906.1"/>
    <property type="molecule type" value="Genomic_DNA"/>
</dbReference>
<sequence>MMGITSFTYRSNLNLVHKESLFRIAVFLGVSVGKSASKLTMIDKIDSYAKANPIEELEKLCVKELVWEFVKTGLDTPRGKSFLPDL</sequence>
<organism evidence="1 2">
    <name type="scientific">Bacteroides faecis</name>
    <dbReference type="NCBI Taxonomy" id="674529"/>
    <lineage>
        <taxon>Bacteria</taxon>
        <taxon>Pseudomonadati</taxon>
        <taxon>Bacteroidota</taxon>
        <taxon>Bacteroidia</taxon>
        <taxon>Bacteroidales</taxon>
        <taxon>Bacteroidaceae</taxon>
        <taxon>Bacteroides</taxon>
    </lineage>
</organism>
<proteinExistence type="predicted"/>
<name>A0AAW5NZM4_9BACE</name>
<comment type="caution">
    <text evidence="1">The sequence shown here is derived from an EMBL/GenBank/DDBJ whole genome shotgun (WGS) entry which is preliminary data.</text>
</comment>
<reference evidence="1" key="1">
    <citation type="submission" date="2022-08" db="EMBL/GenBank/DDBJ databases">
        <title>Genome Sequencing of Bacteroides fragilis Group Isolates with Nanopore Technology.</title>
        <authorList>
            <person name="Tisza M.J."/>
            <person name="Smith D."/>
            <person name="Dekker J.P."/>
        </authorList>
    </citation>
    <scope>NUCLEOTIDE SEQUENCE</scope>
    <source>
        <strain evidence="1">BFG-351</strain>
    </source>
</reference>
<accession>A0AAW5NZM4</accession>
<gene>
    <name evidence="1" type="ORF">NXW97_18185</name>
</gene>
<evidence type="ECO:0000313" key="2">
    <source>
        <dbReference type="Proteomes" id="UP001204548"/>
    </source>
</evidence>
<dbReference type="Proteomes" id="UP001204548">
    <property type="component" value="Unassembled WGS sequence"/>
</dbReference>
<dbReference type="RefSeq" id="WP_029425587.1">
    <property type="nucleotide sequence ID" value="NZ_CACRSZ010000038.1"/>
</dbReference>